<sequence>MRTSTMILAGTAALAAAVAATALPRRSRSSDGILMRVTPDGDRWGVRVDDQDVDAFFDTKRQAVREARTRARNQAPSRLVIHRADGTIERSHGYGDE</sequence>
<proteinExistence type="predicted"/>
<accession>A0ABU9E6C2</accession>
<reference evidence="2 3" key="1">
    <citation type="submission" date="2024-02" db="EMBL/GenBank/DDBJ databases">
        <title>A novel Gemmatimonadota bacterium.</title>
        <authorList>
            <person name="Du Z.-J."/>
            <person name="Ye Y.-Q."/>
        </authorList>
    </citation>
    <scope>NUCLEOTIDE SEQUENCE [LARGE SCALE GENOMIC DNA]</scope>
    <source>
        <strain evidence="2 3">DH-20</strain>
    </source>
</reference>
<protein>
    <submittedName>
        <fullName evidence="2">DUF2188 domain-containing protein</fullName>
    </submittedName>
</protein>
<feature type="signal peptide" evidence="1">
    <location>
        <begin position="1"/>
        <end position="22"/>
    </location>
</feature>
<evidence type="ECO:0000313" key="2">
    <source>
        <dbReference type="EMBL" id="MEK9500214.1"/>
    </source>
</evidence>
<dbReference type="RefSeq" id="WP_405275345.1">
    <property type="nucleotide sequence ID" value="NZ_CP144380.1"/>
</dbReference>
<dbReference type="InterPro" id="IPR018691">
    <property type="entry name" value="DUF2188"/>
</dbReference>
<dbReference type="EMBL" id="JBBHLI010000002">
    <property type="protein sequence ID" value="MEK9500214.1"/>
    <property type="molecule type" value="Genomic_DNA"/>
</dbReference>
<dbReference type="Proteomes" id="UP001484239">
    <property type="component" value="Unassembled WGS sequence"/>
</dbReference>
<comment type="caution">
    <text evidence="2">The sequence shown here is derived from an EMBL/GenBank/DDBJ whole genome shotgun (WGS) entry which is preliminary data.</text>
</comment>
<keyword evidence="1" id="KW-0732">Signal</keyword>
<evidence type="ECO:0000256" key="1">
    <source>
        <dbReference type="SAM" id="SignalP"/>
    </source>
</evidence>
<name>A0ABU9E6C2_9BACT</name>
<evidence type="ECO:0000313" key="3">
    <source>
        <dbReference type="Proteomes" id="UP001484239"/>
    </source>
</evidence>
<dbReference type="Pfam" id="PF09954">
    <property type="entry name" value="DUF2188"/>
    <property type="match status" value="1"/>
</dbReference>
<keyword evidence="3" id="KW-1185">Reference proteome</keyword>
<feature type="chain" id="PRO_5047299913" evidence="1">
    <location>
        <begin position="23"/>
        <end position="97"/>
    </location>
</feature>
<organism evidence="2 3">
    <name type="scientific">Gaopeijia maritima</name>
    <dbReference type="NCBI Taxonomy" id="3119007"/>
    <lineage>
        <taxon>Bacteria</taxon>
        <taxon>Pseudomonadati</taxon>
        <taxon>Gemmatimonadota</taxon>
        <taxon>Longimicrobiia</taxon>
        <taxon>Gaopeijiales</taxon>
        <taxon>Gaopeijiaceae</taxon>
        <taxon>Gaopeijia</taxon>
    </lineage>
</organism>
<gene>
    <name evidence="2" type="ORF">WI372_04435</name>
</gene>